<keyword evidence="3" id="KW-1185">Reference proteome</keyword>
<sequence length="288" mass="30475">MSANELLELLRDFEVEHQYPCLYGNGITSLDQLEQLDTNKLRALGISGRDDVGQLVELITALRDERKASEAAYNEASRAARRTAPPPPPSSEESRGRYTLSGGFVDSDDDTQFGVSAREVGAPRVGGAVSRRPSSLYKHSNGSGSGIPRANTNSSFSPPMPAMTEARTIGRHAAQQQLPPPGKAALGRRQSLAPPSSSSAGRSHTSDNAQAAAPSSSGPGQGVHRSRTVAARQGAGGGRPRVSNVSEILEHSRAVAQAQRNMEDSDDDLERVVRRTGQSGLVNAYGIP</sequence>
<comment type="caution">
    <text evidence="2">The sequence shown here is derived from an EMBL/GenBank/DDBJ whole genome shotgun (WGS) entry which is preliminary data.</text>
</comment>
<protein>
    <recommendedName>
        <fullName evidence="4">SAM domain-containing protein</fullName>
    </recommendedName>
</protein>
<name>A0A9W8L7M3_9FUNG</name>
<dbReference type="Proteomes" id="UP001140011">
    <property type="component" value="Unassembled WGS sequence"/>
</dbReference>
<evidence type="ECO:0000256" key="1">
    <source>
        <dbReference type="SAM" id="MobiDB-lite"/>
    </source>
</evidence>
<organism evidence="2 3">
    <name type="scientific">Coemansia pectinata</name>
    <dbReference type="NCBI Taxonomy" id="1052879"/>
    <lineage>
        <taxon>Eukaryota</taxon>
        <taxon>Fungi</taxon>
        <taxon>Fungi incertae sedis</taxon>
        <taxon>Zoopagomycota</taxon>
        <taxon>Kickxellomycotina</taxon>
        <taxon>Kickxellomycetes</taxon>
        <taxon>Kickxellales</taxon>
        <taxon>Kickxellaceae</taxon>
        <taxon>Coemansia</taxon>
    </lineage>
</organism>
<evidence type="ECO:0008006" key="4">
    <source>
        <dbReference type="Google" id="ProtNLM"/>
    </source>
</evidence>
<feature type="compositionally biased region" description="Low complexity" evidence="1">
    <location>
        <begin position="209"/>
        <end position="218"/>
    </location>
</feature>
<feature type="non-terminal residue" evidence="2">
    <location>
        <position position="1"/>
    </location>
</feature>
<dbReference type="SUPFAM" id="SSF47769">
    <property type="entry name" value="SAM/Pointed domain"/>
    <property type="match status" value="1"/>
</dbReference>
<reference evidence="2" key="1">
    <citation type="submission" date="2022-07" db="EMBL/GenBank/DDBJ databases">
        <title>Phylogenomic reconstructions and comparative analyses of Kickxellomycotina fungi.</title>
        <authorList>
            <person name="Reynolds N.K."/>
            <person name="Stajich J.E."/>
            <person name="Barry K."/>
            <person name="Grigoriev I.V."/>
            <person name="Crous P."/>
            <person name="Smith M.E."/>
        </authorList>
    </citation>
    <scope>NUCLEOTIDE SEQUENCE</scope>
    <source>
        <strain evidence="2">BCRC 34297</strain>
    </source>
</reference>
<evidence type="ECO:0000313" key="3">
    <source>
        <dbReference type="Proteomes" id="UP001140011"/>
    </source>
</evidence>
<evidence type="ECO:0000313" key="2">
    <source>
        <dbReference type="EMBL" id="KAJ2740731.1"/>
    </source>
</evidence>
<feature type="region of interest" description="Disordered" evidence="1">
    <location>
        <begin position="70"/>
        <end position="288"/>
    </location>
</feature>
<dbReference type="OrthoDB" id="5564867at2759"/>
<proteinExistence type="predicted"/>
<gene>
    <name evidence="2" type="ORF">GGI19_007059</name>
</gene>
<dbReference type="InterPro" id="IPR013761">
    <property type="entry name" value="SAM/pointed_sf"/>
</dbReference>
<dbReference type="EMBL" id="JANBUH010002129">
    <property type="protein sequence ID" value="KAJ2740731.1"/>
    <property type="molecule type" value="Genomic_DNA"/>
</dbReference>
<feature type="compositionally biased region" description="Polar residues" evidence="1">
    <location>
        <begin position="193"/>
        <end position="208"/>
    </location>
</feature>
<dbReference type="AlphaFoldDB" id="A0A9W8L7M3"/>
<accession>A0A9W8L7M3</accession>